<proteinExistence type="predicted"/>
<dbReference type="InterPro" id="IPR042099">
    <property type="entry name" value="ANL_N_sf"/>
</dbReference>
<accession>A0ABW5FZ51</accession>
<evidence type="ECO:0000313" key="4">
    <source>
        <dbReference type="Proteomes" id="UP001597417"/>
    </source>
</evidence>
<gene>
    <name evidence="3" type="ORF">ACFSXZ_28765</name>
</gene>
<evidence type="ECO:0000256" key="1">
    <source>
        <dbReference type="SAM" id="MobiDB-lite"/>
    </source>
</evidence>
<evidence type="ECO:0000313" key="3">
    <source>
        <dbReference type="EMBL" id="MFD2420330.1"/>
    </source>
</evidence>
<reference evidence="4" key="1">
    <citation type="journal article" date="2019" name="Int. J. Syst. Evol. Microbiol.">
        <title>The Global Catalogue of Microorganisms (GCM) 10K type strain sequencing project: providing services to taxonomists for standard genome sequencing and annotation.</title>
        <authorList>
            <consortium name="The Broad Institute Genomics Platform"/>
            <consortium name="The Broad Institute Genome Sequencing Center for Infectious Disease"/>
            <person name="Wu L."/>
            <person name="Ma J."/>
        </authorList>
    </citation>
    <scope>NUCLEOTIDE SEQUENCE [LARGE SCALE GENOMIC DNA]</scope>
    <source>
        <strain evidence="4">CGMCC 4.7645</strain>
    </source>
</reference>
<keyword evidence="4" id="KW-1185">Reference proteome</keyword>
<dbReference type="InterPro" id="IPR000873">
    <property type="entry name" value="AMP-dep_synth/lig_dom"/>
</dbReference>
<dbReference type="SUPFAM" id="SSF56801">
    <property type="entry name" value="Acetyl-CoA synthetase-like"/>
    <property type="match status" value="1"/>
</dbReference>
<dbReference type="Proteomes" id="UP001597417">
    <property type="component" value="Unassembled WGS sequence"/>
</dbReference>
<dbReference type="Gene3D" id="3.30.300.30">
    <property type="match status" value="1"/>
</dbReference>
<dbReference type="Pfam" id="PF00501">
    <property type="entry name" value="AMP-binding"/>
    <property type="match status" value="1"/>
</dbReference>
<feature type="compositionally biased region" description="Basic and acidic residues" evidence="1">
    <location>
        <begin position="157"/>
        <end position="171"/>
    </location>
</feature>
<evidence type="ECO:0000259" key="2">
    <source>
        <dbReference type="Pfam" id="PF00501"/>
    </source>
</evidence>
<protein>
    <submittedName>
        <fullName evidence="3">Amino acid adenylation domain-containing protein</fullName>
    </submittedName>
</protein>
<dbReference type="RefSeq" id="WP_378268353.1">
    <property type="nucleotide sequence ID" value="NZ_JBHUKR010000017.1"/>
</dbReference>
<feature type="domain" description="AMP-dependent synthetase/ligase" evidence="2">
    <location>
        <begin position="44"/>
        <end position="381"/>
    </location>
</feature>
<name>A0ABW5FZ51_9PSEU</name>
<dbReference type="CDD" id="cd05930">
    <property type="entry name" value="A_NRPS"/>
    <property type="match status" value="1"/>
</dbReference>
<dbReference type="InterPro" id="IPR045851">
    <property type="entry name" value="AMP-bd_C_sf"/>
</dbReference>
<feature type="region of interest" description="Disordered" evidence="1">
    <location>
        <begin position="151"/>
        <end position="171"/>
    </location>
</feature>
<dbReference type="PANTHER" id="PTHR45527">
    <property type="entry name" value="NONRIBOSOMAL PEPTIDE SYNTHETASE"/>
    <property type="match status" value="1"/>
</dbReference>
<organism evidence="3 4">
    <name type="scientific">Amycolatopsis pigmentata</name>
    <dbReference type="NCBI Taxonomy" id="450801"/>
    <lineage>
        <taxon>Bacteria</taxon>
        <taxon>Bacillati</taxon>
        <taxon>Actinomycetota</taxon>
        <taxon>Actinomycetes</taxon>
        <taxon>Pseudonocardiales</taxon>
        <taxon>Pseudonocardiaceae</taxon>
        <taxon>Amycolatopsis</taxon>
    </lineage>
</organism>
<dbReference type="Gene3D" id="3.40.50.12780">
    <property type="entry name" value="N-terminal domain of ligase-like"/>
    <property type="match status" value="1"/>
</dbReference>
<dbReference type="EMBL" id="JBHUKR010000017">
    <property type="protein sequence ID" value="MFD2420330.1"/>
    <property type="molecule type" value="Genomic_DNA"/>
</dbReference>
<sequence length="530" mass="55833">MSQAQAFFSHPEGWVPDLTGADLGGVPELSALLADGVRAGGAGPAISDDEDTLTYPELDRAAAAVQRDLRAAGVRPGDTVVIHCRLGRWAIVAMLGVLRTGAQYVPVDTNFPYERRARVIAGSHARVALVEPEAAGEPLPGDPAVERILPVSADPGRWPDRPAPAEDRDPRQPVYTLFTSGSSGTPKGVVVSRHGLACSTQARRVYFGGQDPAVYLLCTSISFDMSVGPIYHALATGGHLVIPTPVVVDTEAILDACADHGGTFISIIPSLYRVLIDSGRSEDLATLRVVIVAGEPCPPALVRDHAAVLPRARLHNEYGPTECTVWTTMHRCRPSDADAPDVPIGVPGPGTTAYVRTPGGPAPAGVRGELWLGGPQVALGYSTATNDGDAVTDLENRLYRTGDHVWYDDEGLLHYAGRIDGQLKLGGLRIELQEIENTLSAALGGRWCAVGVARRDGIPAALVGFVIGGLGDVSADHVRARMRESLAHAAVPGAFSALERMPTLANGKLDRHTLDRMAAEIAGIVAGVAR</sequence>
<comment type="caution">
    <text evidence="3">The sequence shown here is derived from an EMBL/GenBank/DDBJ whole genome shotgun (WGS) entry which is preliminary data.</text>
</comment>
<dbReference type="PANTHER" id="PTHR45527:SF1">
    <property type="entry name" value="FATTY ACID SYNTHASE"/>
    <property type="match status" value="1"/>
</dbReference>